<reference evidence="2 3" key="1">
    <citation type="submission" date="2024-09" db="EMBL/GenBank/DDBJ databases">
        <authorList>
            <person name="Sun Q."/>
            <person name="Mori K."/>
        </authorList>
    </citation>
    <scope>NUCLEOTIDE SEQUENCE [LARGE SCALE GENOMIC DNA]</scope>
    <source>
        <strain evidence="2 3">CCM 7765</strain>
    </source>
</reference>
<evidence type="ECO:0000256" key="1">
    <source>
        <dbReference type="SAM" id="SignalP"/>
    </source>
</evidence>
<organism evidence="2 3">
    <name type="scientific">Olivibacter oleidegradans</name>
    <dbReference type="NCBI Taxonomy" id="760123"/>
    <lineage>
        <taxon>Bacteria</taxon>
        <taxon>Pseudomonadati</taxon>
        <taxon>Bacteroidota</taxon>
        <taxon>Sphingobacteriia</taxon>
        <taxon>Sphingobacteriales</taxon>
        <taxon>Sphingobacteriaceae</taxon>
        <taxon>Olivibacter</taxon>
    </lineage>
</organism>
<accession>A0ABV6HQ11</accession>
<dbReference type="RefSeq" id="WP_149105850.1">
    <property type="nucleotide sequence ID" value="NZ_JBHLWO010000002.1"/>
</dbReference>
<name>A0ABV6HQ11_9SPHI</name>
<dbReference type="Pfam" id="PF07642">
    <property type="entry name" value="BBP2"/>
    <property type="match status" value="1"/>
</dbReference>
<keyword evidence="3" id="KW-1185">Reference proteome</keyword>
<dbReference type="Proteomes" id="UP001589774">
    <property type="component" value="Unassembled WGS sequence"/>
</dbReference>
<evidence type="ECO:0000313" key="3">
    <source>
        <dbReference type="Proteomes" id="UP001589774"/>
    </source>
</evidence>
<proteinExistence type="predicted"/>
<gene>
    <name evidence="2" type="ORF">ACFFI0_16990</name>
</gene>
<sequence>MKQIISALAFLLSTLHIFAQNDHQSPLTISGYAEIYYLHDFNRPLSNTRPGFVYSHNRTDEVNVNLAFVKANYTNDRLRANVALAAGTYMNANYAAETGVLKNIYEANVGIKLSKRHELWLDAGIMPSHIGFESAIGKDNWTLTRSLLADNSPYFETGTKLNYTSADGKWYLAALYLNGWQRIQRVDGNTTPAFGHQLTFKANDAITLNSSSFIGSDKADSVRQMRYFHNFYAQFQLNERLGIIAGFDFGAEQDEKGSSKYHTWYTPIIIARYGLTQNLSITARGEYYQDKEGVIISTENPAGFSTWGYSMNVDYQLFPNVVWRTEIRRLASKDEIFIKRNQSATSNSTTLATALALSF</sequence>
<comment type="caution">
    <text evidence="2">The sequence shown here is derived from an EMBL/GenBank/DDBJ whole genome shotgun (WGS) entry which is preliminary data.</text>
</comment>
<dbReference type="EMBL" id="JBHLWO010000002">
    <property type="protein sequence ID" value="MFC0320023.1"/>
    <property type="molecule type" value="Genomic_DNA"/>
</dbReference>
<evidence type="ECO:0000313" key="2">
    <source>
        <dbReference type="EMBL" id="MFC0320023.1"/>
    </source>
</evidence>
<feature type="signal peptide" evidence="1">
    <location>
        <begin position="1"/>
        <end position="19"/>
    </location>
</feature>
<dbReference type="SUPFAM" id="SSF56935">
    <property type="entry name" value="Porins"/>
    <property type="match status" value="1"/>
</dbReference>
<keyword evidence="1" id="KW-0732">Signal</keyword>
<protein>
    <submittedName>
        <fullName evidence="2">Porin</fullName>
    </submittedName>
</protein>
<dbReference type="InterPro" id="IPR011486">
    <property type="entry name" value="BBP2"/>
</dbReference>
<feature type="chain" id="PRO_5046476600" evidence="1">
    <location>
        <begin position="20"/>
        <end position="359"/>
    </location>
</feature>